<dbReference type="Gene3D" id="3.40.1010.10">
    <property type="entry name" value="Cobalt-precorrin-4 Transmethylase, Domain 1"/>
    <property type="match status" value="1"/>
</dbReference>
<protein>
    <recommendedName>
        <fullName evidence="7">Cobalt-precorrin-2 C(20)-methyltransferase</fullName>
        <ecNumber evidence="7">2.1.1.151</ecNumber>
    </recommendedName>
</protein>
<dbReference type="InterPro" id="IPR014776">
    <property type="entry name" value="4pyrrole_Mease_sub2"/>
</dbReference>
<evidence type="ECO:0000256" key="2">
    <source>
        <dbReference type="ARBA" id="ARBA00005879"/>
    </source>
</evidence>
<dbReference type="InterPro" id="IPR000878">
    <property type="entry name" value="4pyrrol_Mease"/>
</dbReference>
<dbReference type="Gene3D" id="3.30.950.10">
    <property type="entry name" value="Methyltransferase, Cobalt-precorrin-4 Transmethylase, Domain 2"/>
    <property type="match status" value="1"/>
</dbReference>
<evidence type="ECO:0000259" key="8">
    <source>
        <dbReference type="Pfam" id="PF00590"/>
    </source>
</evidence>
<comment type="catalytic activity">
    <reaction evidence="7">
        <text>Co-precorrin-2 + S-adenosyl-L-methionine = Co-precorrin-3 + S-adenosyl-L-homocysteine + H(+)</text>
        <dbReference type="Rhea" id="RHEA:17997"/>
        <dbReference type="ChEBI" id="CHEBI:15378"/>
        <dbReference type="ChEBI" id="CHEBI:57856"/>
        <dbReference type="ChEBI" id="CHEBI:59789"/>
        <dbReference type="ChEBI" id="CHEBI:60053"/>
        <dbReference type="ChEBI" id="CHEBI:60060"/>
        <dbReference type="EC" id="2.1.1.151"/>
    </reaction>
</comment>
<reference evidence="9 10" key="1">
    <citation type="submission" date="2018-02" db="EMBL/GenBank/DDBJ databases">
        <authorList>
            <person name="Holder M.E."/>
            <person name="Ajami N.J."/>
            <person name="Petrosino J.F."/>
        </authorList>
    </citation>
    <scope>NUCLEOTIDE SEQUENCE [LARGE SCALE GENOMIC DNA]</scope>
    <source>
        <strain evidence="9 10">ATCC 33285</strain>
    </source>
</reference>
<dbReference type="SUPFAM" id="SSF53790">
    <property type="entry name" value="Tetrapyrrole methylase"/>
    <property type="match status" value="1"/>
</dbReference>
<comment type="pathway">
    <text evidence="1">Cofactor biosynthesis; adenosylcobalamin biosynthesis.</text>
</comment>
<dbReference type="InterPro" id="IPR003043">
    <property type="entry name" value="Uropor_MeTrfase_CS"/>
</dbReference>
<gene>
    <name evidence="9" type="primary">cobI</name>
    <name evidence="9" type="ORF">C4H11_02245</name>
</gene>
<keyword evidence="5" id="KW-0808">Transferase</keyword>
<dbReference type="EMBL" id="CP027231">
    <property type="protein sequence ID" value="AVM51932.1"/>
    <property type="molecule type" value="Genomic_DNA"/>
</dbReference>
<dbReference type="EC" id="2.1.1.151" evidence="7"/>
<dbReference type="InterPro" id="IPR012382">
    <property type="entry name" value="CobI/CbiL"/>
</dbReference>
<evidence type="ECO:0000313" key="10">
    <source>
        <dbReference type="Proteomes" id="UP000238304"/>
    </source>
</evidence>
<evidence type="ECO:0000256" key="7">
    <source>
        <dbReference type="PIRNR" id="PIRNR036427"/>
    </source>
</evidence>
<dbReference type="InterPro" id="IPR006364">
    <property type="entry name" value="CobI/CbiL/CobIJ_dom"/>
</dbReference>
<comment type="similarity">
    <text evidence="2 7">Belongs to the precorrin methyltransferase family.</text>
</comment>
<keyword evidence="10" id="KW-1185">Reference proteome</keyword>
<comment type="function">
    <text evidence="7">Methylates cobalt-precorrin-2 at the C-20 position to produce cobalt-precorrin-3A in the anaerobic cobalamin biosynthesis pathway.</text>
</comment>
<proteinExistence type="inferred from homology"/>
<evidence type="ECO:0000256" key="4">
    <source>
        <dbReference type="ARBA" id="ARBA00022603"/>
    </source>
</evidence>
<evidence type="ECO:0000256" key="6">
    <source>
        <dbReference type="ARBA" id="ARBA00022691"/>
    </source>
</evidence>
<keyword evidence="6" id="KW-0949">S-adenosyl-L-methionine</keyword>
<organism evidence="9 10">
    <name type="scientific">Bacteroides zoogleoformans</name>
    <dbReference type="NCBI Taxonomy" id="28119"/>
    <lineage>
        <taxon>Bacteria</taxon>
        <taxon>Pseudomonadati</taxon>
        <taxon>Bacteroidota</taxon>
        <taxon>Bacteroidia</taxon>
        <taxon>Bacteroidales</taxon>
        <taxon>Bacteroidaceae</taxon>
        <taxon>Bacteroides</taxon>
    </lineage>
</organism>
<dbReference type="NCBIfam" id="TIGR01467">
    <property type="entry name" value="cobI_cbiL"/>
    <property type="match status" value="1"/>
</dbReference>
<keyword evidence="3" id="KW-0169">Cobalamin biosynthesis</keyword>
<dbReference type="RefSeq" id="WP_106040314.1">
    <property type="nucleotide sequence ID" value="NZ_CP027231.1"/>
</dbReference>
<dbReference type="PANTHER" id="PTHR43467:SF2">
    <property type="entry name" value="COBALT-PRECORRIN-2 C(20)-METHYLTRANSFERASE"/>
    <property type="match status" value="1"/>
</dbReference>
<keyword evidence="4" id="KW-0489">Methyltransferase</keyword>
<evidence type="ECO:0000256" key="5">
    <source>
        <dbReference type="ARBA" id="ARBA00022679"/>
    </source>
</evidence>
<name>A0ABN5IGP8_9BACE</name>
<dbReference type="Pfam" id="PF00590">
    <property type="entry name" value="TP_methylase"/>
    <property type="match status" value="1"/>
</dbReference>
<dbReference type="Proteomes" id="UP000238304">
    <property type="component" value="Chromosome"/>
</dbReference>
<evidence type="ECO:0000256" key="3">
    <source>
        <dbReference type="ARBA" id="ARBA00022573"/>
    </source>
</evidence>
<accession>A0ABN5IGP8</accession>
<comment type="subunit">
    <text evidence="7">Homodimer.</text>
</comment>
<sequence length="249" mass="27562">MYSVLFVSLGPGDPELITVKGLKALQNADCIFCPETVNKKSLTSPGTSHAAAILHQLEINTKCIIRFAVPMSRQRDKAMAAYDSLFAEIEKLHADGKKICVAAEGDAGFYASIHYVYERLQKEGIPVEHIAGVPSFIAAGARAGIHLVSGTETLTILPGTATADEVARHIEREEAVVIMKLSKCAQNMHELIRLHPEYDYHYFENVGTANDVYLDRPDLILSRAFPYFSMLIARRPENADMKEVIHTFS</sequence>
<dbReference type="PIRSF" id="PIRSF036427">
    <property type="entry name" value="Precrrn-2_mtase"/>
    <property type="match status" value="1"/>
</dbReference>
<dbReference type="PANTHER" id="PTHR43467">
    <property type="entry name" value="COBALT-PRECORRIN-2 C(20)-METHYLTRANSFERASE"/>
    <property type="match status" value="1"/>
</dbReference>
<feature type="domain" description="Tetrapyrrole methylase" evidence="8">
    <location>
        <begin position="4"/>
        <end position="211"/>
    </location>
</feature>
<dbReference type="InterPro" id="IPR014777">
    <property type="entry name" value="4pyrrole_Mease_sub1"/>
</dbReference>
<dbReference type="CDD" id="cd11645">
    <property type="entry name" value="Precorrin_2_C20_MT"/>
    <property type="match status" value="1"/>
</dbReference>
<evidence type="ECO:0000256" key="1">
    <source>
        <dbReference type="ARBA" id="ARBA00004953"/>
    </source>
</evidence>
<dbReference type="PROSITE" id="PS00839">
    <property type="entry name" value="SUMT_1"/>
    <property type="match status" value="1"/>
</dbReference>
<evidence type="ECO:0000313" key="9">
    <source>
        <dbReference type="EMBL" id="AVM51932.1"/>
    </source>
</evidence>
<dbReference type="InterPro" id="IPR035996">
    <property type="entry name" value="4pyrrol_Methylase_sf"/>
</dbReference>